<gene>
    <name evidence="2" type="ORF">D6C78_05152</name>
</gene>
<name>A0A4T0BQR8_AURPU</name>
<evidence type="ECO:0000256" key="1">
    <source>
        <dbReference type="SAM" id="MobiDB-lite"/>
    </source>
</evidence>
<organism evidence="2 3">
    <name type="scientific">Aureobasidium pullulans</name>
    <name type="common">Black yeast</name>
    <name type="synonym">Pullularia pullulans</name>
    <dbReference type="NCBI Taxonomy" id="5580"/>
    <lineage>
        <taxon>Eukaryota</taxon>
        <taxon>Fungi</taxon>
        <taxon>Dikarya</taxon>
        <taxon>Ascomycota</taxon>
        <taxon>Pezizomycotina</taxon>
        <taxon>Dothideomycetes</taxon>
        <taxon>Dothideomycetidae</taxon>
        <taxon>Dothideales</taxon>
        <taxon>Saccotheciaceae</taxon>
        <taxon>Aureobasidium</taxon>
    </lineage>
</organism>
<protein>
    <submittedName>
        <fullName evidence="2">Uncharacterized protein</fullName>
    </submittedName>
</protein>
<dbReference type="Proteomes" id="UP000308724">
    <property type="component" value="Unassembled WGS sequence"/>
</dbReference>
<sequence length="269" mass="29747">MDRDISTSSAASTPGYIGAKRLPPWEVSDIPRVPHISSSAPPLSRAEMEALSSLWATRTPPDHSSNSQSDERFQDTAFAAPSPPSRTDTGSWSERKPSLTDSARGISPQPSQHRHMSPANDHIDAYASPNGRPQVVALPGTMSSRSNLGQPHTINSRKSSSKRQHKKGSKGSKESAPIGHRFTLSELENDTGLKTEQKLNEFLTDRTHTDELYSTPLEAAADILSSSWQRRISKVKIPEFGTAISMPVKRRQTLIQDQKLTDYHWWLTT</sequence>
<reference evidence="2 3" key="1">
    <citation type="submission" date="2018-10" db="EMBL/GenBank/DDBJ databases">
        <title>Fifty Aureobasidium pullulans genomes reveal a recombining polyextremotolerant generalist.</title>
        <authorList>
            <person name="Gostincar C."/>
            <person name="Turk M."/>
            <person name="Zajc J."/>
            <person name="Gunde-Cimerman N."/>
        </authorList>
    </citation>
    <scope>NUCLEOTIDE SEQUENCE [LARGE SCALE GENOMIC DNA]</scope>
    <source>
        <strain evidence="2 3">EXF-1645</strain>
    </source>
</reference>
<dbReference type="AlphaFoldDB" id="A0A4T0BQR8"/>
<proteinExistence type="predicted"/>
<evidence type="ECO:0000313" key="3">
    <source>
        <dbReference type="Proteomes" id="UP000308724"/>
    </source>
</evidence>
<comment type="caution">
    <text evidence="2">The sequence shown here is derived from an EMBL/GenBank/DDBJ whole genome shotgun (WGS) entry which is preliminary data.</text>
</comment>
<accession>A0A4T0BQR8</accession>
<feature type="region of interest" description="Disordered" evidence="1">
    <location>
        <begin position="1"/>
        <end position="179"/>
    </location>
</feature>
<dbReference type="EMBL" id="QZBZ01000095">
    <property type="protein sequence ID" value="TIA36829.1"/>
    <property type="molecule type" value="Genomic_DNA"/>
</dbReference>
<feature type="compositionally biased region" description="Basic residues" evidence="1">
    <location>
        <begin position="159"/>
        <end position="170"/>
    </location>
</feature>
<feature type="compositionally biased region" description="Polar residues" evidence="1">
    <location>
        <begin position="1"/>
        <end position="12"/>
    </location>
</feature>
<feature type="compositionally biased region" description="Polar residues" evidence="1">
    <location>
        <begin position="141"/>
        <end position="154"/>
    </location>
</feature>
<evidence type="ECO:0000313" key="2">
    <source>
        <dbReference type="EMBL" id="TIA36829.1"/>
    </source>
</evidence>